<keyword evidence="3" id="KW-0732">Signal</keyword>
<name>A0A9D2A237_9BACE</name>
<sequence length="557" mass="63432">MSGCVDLDYTEVTTNDEEWIYQSPVYGVQRLVTSVYARIPNGFDKNYEGGSGSTLAAATDEADCSISSSSVHRFYNGAWSPQNAFPFTWENSYSAIAEANNFLEKLDKIDLSDYESNTDYAAMKAQFELFEYEVRYLRAYFYFELVRTYGAVPFTLKTLAPGEANTMTRRPALEIMDWIVDELDQIAEYLPITYSTELNQDIGRATRPMCLALKARTLLYKASPLFNTDNNREWWLNAARANYDVIRYANEWGISLGNYANLWGANNGDGVEIIMASKQGSINSWETYNYPIGVENGQGGMCPTQTLVDAYEYADGTGETFGQRHSSTTVNITAENAYSGLDPRFAMTVVRNGDMWPNYNTTSIETYVGGLNGIPLLNATQTGYYLRKYCDGSVDISTNSQNASSTHAWIVMRLGEFYLNFAEAMWQYYGNAETAGEFGLTANGAINTLRDRADVQMPHWSGSTDWWERYKRERLVELAFEDHRFWDVRRWKCGEETTPVKMAQLQMASNGDLILTRSEESRPWYERYYFFPIPFSEINMNPNLEQNPGWTTTSNNQ</sequence>
<evidence type="ECO:0000256" key="4">
    <source>
        <dbReference type="ARBA" id="ARBA00023136"/>
    </source>
</evidence>
<evidence type="ECO:0000256" key="1">
    <source>
        <dbReference type="ARBA" id="ARBA00004442"/>
    </source>
</evidence>
<dbReference type="InterPro" id="IPR033985">
    <property type="entry name" value="SusD-like_N"/>
</dbReference>
<comment type="similarity">
    <text evidence="2">Belongs to the SusD family.</text>
</comment>
<evidence type="ECO:0000256" key="3">
    <source>
        <dbReference type="ARBA" id="ARBA00022729"/>
    </source>
</evidence>
<dbReference type="Pfam" id="PF07980">
    <property type="entry name" value="SusD_RagB"/>
    <property type="match status" value="1"/>
</dbReference>
<reference evidence="8" key="1">
    <citation type="journal article" date="2021" name="PeerJ">
        <title>Extensive microbial diversity within the chicken gut microbiome revealed by metagenomics and culture.</title>
        <authorList>
            <person name="Gilroy R."/>
            <person name="Ravi A."/>
            <person name="Getino M."/>
            <person name="Pursley I."/>
            <person name="Horton D.L."/>
            <person name="Alikhan N.F."/>
            <person name="Baker D."/>
            <person name="Gharbi K."/>
            <person name="Hall N."/>
            <person name="Watson M."/>
            <person name="Adriaenssens E.M."/>
            <person name="Foster-Nyarko E."/>
            <person name="Jarju S."/>
            <person name="Secka A."/>
            <person name="Antonio M."/>
            <person name="Oren A."/>
            <person name="Chaudhuri R.R."/>
            <person name="La Ragione R."/>
            <person name="Hildebrand F."/>
            <person name="Pallen M.J."/>
        </authorList>
    </citation>
    <scope>NUCLEOTIDE SEQUENCE</scope>
    <source>
        <strain evidence="8">ChiHjej12B11-24981</strain>
    </source>
</reference>
<dbReference type="InterPro" id="IPR011990">
    <property type="entry name" value="TPR-like_helical_dom_sf"/>
</dbReference>
<dbReference type="AlphaFoldDB" id="A0A9D2A237"/>
<dbReference type="Proteomes" id="UP000824023">
    <property type="component" value="Unassembled WGS sequence"/>
</dbReference>
<organism evidence="8 9">
    <name type="scientific">Candidatus Bacteroides merdipullorum</name>
    <dbReference type="NCBI Taxonomy" id="2838474"/>
    <lineage>
        <taxon>Bacteria</taxon>
        <taxon>Pseudomonadati</taxon>
        <taxon>Bacteroidota</taxon>
        <taxon>Bacteroidia</taxon>
        <taxon>Bacteroidales</taxon>
        <taxon>Bacteroidaceae</taxon>
        <taxon>Bacteroides</taxon>
    </lineage>
</organism>
<feature type="domain" description="RagB/SusD" evidence="6">
    <location>
        <begin position="283"/>
        <end position="550"/>
    </location>
</feature>
<accession>A0A9D2A237</accession>
<evidence type="ECO:0000256" key="2">
    <source>
        <dbReference type="ARBA" id="ARBA00006275"/>
    </source>
</evidence>
<evidence type="ECO:0000259" key="6">
    <source>
        <dbReference type="Pfam" id="PF07980"/>
    </source>
</evidence>
<dbReference type="GO" id="GO:0009279">
    <property type="term" value="C:cell outer membrane"/>
    <property type="evidence" value="ECO:0007669"/>
    <property type="project" value="UniProtKB-SubCell"/>
</dbReference>
<proteinExistence type="inferred from homology"/>
<dbReference type="EMBL" id="DXCK01000006">
    <property type="protein sequence ID" value="HIZ00702.1"/>
    <property type="molecule type" value="Genomic_DNA"/>
</dbReference>
<dbReference type="InterPro" id="IPR012944">
    <property type="entry name" value="SusD_RagB_dom"/>
</dbReference>
<feature type="domain" description="SusD-like N-terminal" evidence="7">
    <location>
        <begin position="28"/>
        <end position="196"/>
    </location>
</feature>
<keyword evidence="4" id="KW-0472">Membrane</keyword>
<evidence type="ECO:0000313" key="9">
    <source>
        <dbReference type="Proteomes" id="UP000824023"/>
    </source>
</evidence>
<evidence type="ECO:0000259" key="7">
    <source>
        <dbReference type="Pfam" id="PF14322"/>
    </source>
</evidence>
<comment type="subcellular location">
    <subcellularLocation>
        <location evidence="1">Cell outer membrane</location>
    </subcellularLocation>
</comment>
<dbReference type="Gene3D" id="1.25.40.390">
    <property type="match status" value="1"/>
</dbReference>
<reference evidence="8" key="2">
    <citation type="submission" date="2021-04" db="EMBL/GenBank/DDBJ databases">
        <authorList>
            <person name="Gilroy R."/>
        </authorList>
    </citation>
    <scope>NUCLEOTIDE SEQUENCE</scope>
    <source>
        <strain evidence="8">ChiHjej12B11-24981</strain>
    </source>
</reference>
<keyword evidence="5" id="KW-0998">Cell outer membrane</keyword>
<gene>
    <name evidence="8" type="ORF">H9819_00390</name>
</gene>
<protein>
    <submittedName>
        <fullName evidence="8">RagB/SusD family nutrient uptake outer membrane protein</fullName>
    </submittedName>
</protein>
<comment type="caution">
    <text evidence="8">The sequence shown here is derived from an EMBL/GenBank/DDBJ whole genome shotgun (WGS) entry which is preliminary data.</text>
</comment>
<dbReference type="SUPFAM" id="SSF48452">
    <property type="entry name" value="TPR-like"/>
    <property type="match status" value="1"/>
</dbReference>
<evidence type="ECO:0000256" key="5">
    <source>
        <dbReference type="ARBA" id="ARBA00023237"/>
    </source>
</evidence>
<evidence type="ECO:0000313" key="8">
    <source>
        <dbReference type="EMBL" id="HIZ00702.1"/>
    </source>
</evidence>
<dbReference type="Pfam" id="PF14322">
    <property type="entry name" value="SusD-like_3"/>
    <property type="match status" value="1"/>
</dbReference>